<dbReference type="AlphaFoldDB" id="A0A2G8LQF4"/>
<feature type="transmembrane region" description="Helical" evidence="15">
    <location>
        <begin position="20"/>
        <end position="39"/>
    </location>
</feature>
<evidence type="ECO:0000256" key="1">
    <source>
        <dbReference type="ARBA" id="ARBA00004479"/>
    </source>
</evidence>
<organism evidence="16 17">
    <name type="scientific">Stichopus japonicus</name>
    <name type="common">Sea cucumber</name>
    <dbReference type="NCBI Taxonomy" id="307972"/>
    <lineage>
        <taxon>Eukaryota</taxon>
        <taxon>Metazoa</taxon>
        <taxon>Echinodermata</taxon>
        <taxon>Eleutherozoa</taxon>
        <taxon>Echinozoa</taxon>
        <taxon>Holothuroidea</taxon>
        <taxon>Aspidochirotacea</taxon>
        <taxon>Aspidochirotida</taxon>
        <taxon>Stichopodidae</taxon>
        <taxon>Apostichopus</taxon>
    </lineage>
</organism>
<reference evidence="16 17" key="1">
    <citation type="journal article" date="2017" name="PLoS Biol.">
        <title>The sea cucumber genome provides insights into morphological evolution and visceral regeneration.</title>
        <authorList>
            <person name="Zhang X."/>
            <person name="Sun L."/>
            <person name="Yuan J."/>
            <person name="Sun Y."/>
            <person name="Gao Y."/>
            <person name="Zhang L."/>
            <person name="Li S."/>
            <person name="Dai H."/>
            <person name="Hamel J.F."/>
            <person name="Liu C."/>
            <person name="Yu Y."/>
            <person name="Liu S."/>
            <person name="Lin W."/>
            <person name="Guo K."/>
            <person name="Jin S."/>
            <person name="Xu P."/>
            <person name="Storey K.B."/>
            <person name="Huan P."/>
            <person name="Zhang T."/>
            <person name="Zhou Y."/>
            <person name="Zhang J."/>
            <person name="Lin C."/>
            <person name="Li X."/>
            <person name="Xing L."/>
            <person name="Huo D."/>
            <person name="Sun M."/>
            <person name="Wang L."/>
            <person name="Mercier A."/>
            <person name="Li F."/>
            <person name="Yang H."/>
            <person name="Xiang J."/>
        </authorList>
    </citation>
    <scope>NUCLEOTIDE SEQUENCE [LARGE SCALE GENOMIC DNA]</scope>
    <source>
        <strain evidence="16">Shaxun</strain>
        <tissue evidence="16">Muscle</tissue>
    </source>
</reference>
<dbReference type="GO" id="GO:0005737">
    <property type="term" value="C:cytoplasm"/>
    <property type="evidence" value="ECO:0007669"/>
    <property type="project" value="TreeGrafter"/>
</dbReference>
<protein>
    <recommendedName>
        <fullName evidence="14">Leishmanolysin-like peptidase</fullName>
        <ecNumber evidence="14">3.4.24.-</ecNumber>
    </recommendedName>
</protein>
<evidence type="ECO:0000256" key="4">
    <source>
        <dbReference type="ARBA" id="ARBA00022692"/>
    </source>
</evidence>
<keyword evidence="9 15" id="KW-1133">Transmembrane helix</keyword>
<keyword evidence="6" id="KW-0732">Signal</keyword>
<dbReference type="InterPro" id="IPR001577">
    <property type="entry name" value="Peptidase_M8"/>
</dbReference>
<dbReference type="EMBL" id="MRZV01000011">
    <property type="protein sequence ID" value="PIK62488.1"/>
    <property type="molecule type" value="Genomic_DNA"/>
</dbReference>
<feature type="active site" evidence="12">
    <location>
        <position position="276"/>
    </location>
</feature>
<keyword evidence="8 13" id="KW-0862">Zinc</keyword>
<keyword evidence="4 15" id="KW-0812">Transmembrane</keyword>
<dbReference type="EC" id="3.4.24.-" evidence="14"/>
<name>A0A2G8LQF4_STIJA</name>
<evidence type="ECO:0000256" key="12">
    <source>
        <dbReference type="PIRSR" id="PIRSR601577-1"/>
    </source>
</evidence>
<dbReference type="Gene3D" id="3.90.132.10">
    <property type="entry name" value="Leishmanolysin , domain 2"/>
    <property type="match status" value="1"/>
</dbReference>
<comment type="subcellular location">
    <subcellularLocation>
        <location evidence="1">Membrane</location>
        <topology evidence="1">Single-pass type I membrane protein</topology>
    </subcellularLocation>
</comment>
<evidence type="ECO:0000256" key="13">
    <source>
        <dbReference type="PIRSR" id="PIRSR601577-2"/>
    </source>
</evidence>
<gene>
    <name evidence="16" type="ORF">BSL78_00585</name>
</gene>
<keyword evidence="7 14" id="KW-0378">Hydrolase</keyword>
<dbReference type="Gene3D" id="3.10.170.20">
    <property type="match status" value="1"/>
</dbReference>
<dbReference type="GO" id="GO:0007155">
    <property type="term" value="P:cell adhesion"/>
    <property type="evidence" value="ECO:0007669"/>
    <property type="project" value="InterPro"/>
</dbReference>
<dbReference type="SUPFAM" id="SSF55486">
    <property type="entry name" value="Metalloproteases ('zincins'), catalytic domain"/>
    <property type="match status" value="1"/>
</dbReference>
<feature type="binding site" evidence="13">
    <location>
        <position position="355"/>
    </location>
    <ligand>
        <name>Zn(2+)</name>
        <dbReference type="ChEBI" id="CHEBI:29105"/>
        <note>catalytic</note>
    </ligand>
</feature>
<feature type="binding site" evidence="13">
    <location>
        <position position="279"/>
    </location>
    <ligand>
        <name>Zn(2+)</name>
        <dbReference type="ChEBI" id="CHEBI:29105"/>
        <note>catalytic</note>
    </ligand>
</feature>
<dbReference type="OrthoDB" id="527990at2759"/>
<dbReference type="Pfam" id="PF01457">
    <property type="entry name" value="Peptidase_M8"/>
    <property type="match status" value="2"/>
</dbReference>
<evidence type="ECO:0000256" key="3">
    <source>
        <dbReference type="ARBA" id="ARBA00022670"/>
    </source>
</evidence>
<keyword evidence="10 13" id="KW-0482">Metalloprotease</keyword>
<evidence type="ECO:0000256" key="5">
    <source>
        <dbReference type="ARBA" id="ARBA00022723"/>
    </source>
</evidence>
<dbReference type="PANTHER" id="PTHR10942:SF6">
    <property type="entry name" value="CILIATED LEFT-RIGHT ORGANIZER METALLOPEPTIDASE"/>
    <property type="match status" value="1"/>
</dbReference>
<comment type="cofactor">
    <cofactor evidence="13 14">
        <name>Zn(2+)</name>
        <dbReference type="ChEBI" id="CHEBI:29105"/>
    </cofactor>
    <text evidence="13 14">Binds 1 zinc ion per subunit.</text>
</comment>
<proteinExistence type="inferred from homology"/>
<evidence type="ECO:0000256" key="9">
    <source>
        <dbReference type="ARBA" id="ARBA00022989"/>
    </source>
</evidence>
<evidence type="ECO:0000256" key="7">
    <source>
        <dbReference type="ARBA" id="ARBA00022801"/>
    </source>
</evidence>
<evidence type="ECO:0000256" key="11">
    <source>
        <dbReference type="ARBA" id="ARBA00023136"/>
    </source>
</evidence>
<dbReference type="GO" id="GO:0016020">
    <property type="term" value="C:membrane"/>
    <property type="evidence" value="ECO:0007669"/>
    <property type="project" value="UniProtKB-SubCell"/>
</dbReference>
<feature type="binding site" evidence="13">
    <location>
        <position position="275"/>
    </location>
    <ligand>
        <name>Zn(2+)</name>
        <dbReference type="ChEBI" id="CHEBI:29105"/>
        <note>catalytic</note>
    </ligand>
</feature>
<sequence length="753" mass="84483">MIKNVHTELHYSCKQFERTVAKFALIVHLLCMSALLIPVSPEKESKLNGTTPTIDKYQYKCIFDDIQLTSQSTTTLNYRHPPSREKRSADHVYQPIRIKNVIGNLDPPMESEVIEKIHNFVGAATTIITKIFKVYPVQGPLILSRSATACSRQFLYGVNMNKCAATSFAYTGEECLDGFMIPDDHLEGLSLWTETGSEPSEVVFPNGVGLADTDIVLYLKAEHTVACNSKQIFAYAASCKLDQFNRPIAGLVNFCPNYLKEDVYDEKEFTLVALHEIFHILGFSKRLFDTFQVCSVCEEGLHCEDRGDIVYEDAAGQIRLHTPAVSLAAQKQWNCTDDSIGVPLENKNGGSSSSHWESQVMLGSLMAPVLSEPHLTFLDEITLSVFEDSGWYKVNYEYSEELPWGKGQGCEFAYSDYCLQDTEYFCNNRCDIGRYWVRVEWCGAVNTTKEANATSMCYLSNLLPSTNGHSELRGQCYLTRCINNSSQYEIKVNNSQWILCIPGESVTIPGYIGELHCPPVNVICRDKTSILDILNTSPIDIPTSPLFSFTTQATEIPTVISIQFNFSAQDVDHDRVKVAFLSSICQLIPINRSSVVITDTYLDQGIFQFTFLNLTTQEVMLHTDTLRSAVINQEFQLYYQNQSFTAYQFTILPHLWTEGIDASLYTTGPNTTRDISHFTPSLLLAIVIIGCTLLTVLFALAVLALKMVKQQAMVAPLPTISMDVEVTCSPRVHVKEPRNAYQVPSRENTSTFI</sequence>
<dbReference type="GO" id="GO:0046872">
    <property type="term" value="F:metal ion binding"/>
    <property type="evidence" value="ECO:0007669"/>
    <property type="project" value="UniProtKB-KW"/>
</dbReference>
<keyword evidence="11 15" id="KW-0472">Membrane</keyword>
<comment type="similarity">
    <text evidence="2 14">Belongs to the peptidase M8 family.</text>
</comment>
<accession>A0A2G8LQF4</accession>
<keyword evidence="5 13" id="KW-0479">Metal-binding</keyword>
<feature type="transmembrane region" description="Helical" evidence="15">
    <location>
        <begin position="682"/>
        <end position="705"/>
    </location>
</feature>
<evidence type="ECO:0000256" key="8">
    <source>
        <dbReference type="ARBA" id="ARBA00022833"/>
    </source>
</evidence>
<keyword evidence="17" id="KW-1185">Reference proteome</keyword>
<comment type="caution">
    <text evidence="16">The sequence shown here is derived from an EMBL/GenBank/DDBJ whole genome shotgun (WGS) entry which is preliminary data.</text>
</comment>
<evidence type="ECO:0000313" key="17">
    <source>
        <dbReference type="Proteomes" id="UP000230750"/>
    </source>
</evidence>
<evidence type="ECO:0000256" key="15">
    <source>
        <dbReference type="SAM" id="Phobius"/>
    </source>
</evidence>
<keyword evidence="3 14" id="KW-0645">Protease</keyword>
<evidence type="ECO:0000313" key="16">
    <source>
        <dbReference type="EMBL" id="PIK62488.1"/>
    </source>
</evidence>
<evidence type="ECO:0000256" key="2">
    <source>
        <dbReference type="ARBA" id="ARBA00005860"/>
    </source>
</evidence>
<evidence type="ECO:0000256" key="10">
    <source>
        <dbReference type="ARBA" id="ARBA00023049"/>
    </source>
</evidence>
<evidence type="ECO:0000256" key="6">
    <source>
        <dbReference type="ARBA" id="ARBA00022729"/>
    </source>
</evidence>
<dbReference type="GO" id="GO:0006508">
    <property type="term" value="P:proteolysis"/>
    <property type="evidence" value="ECO:0007669"/>
    <property type="project" value="UniProtKB-KW"/>
</dbReference>
<dbReference type="STRING" id="307972.A0A2G8LQF4"/>
<dbReference type="FunFam" id="3.90.132.10:FF:000002">
    <property type="entry name" value="Leishmanolysin like peptidase 2"/>
    <property type="match status" value="1"/>
</dbReference>
<dbReference type="Proteomes" id="UP000230750">
    <property type="component" value="Unassembled WGS sequence"/>
</dbReference>
<dbReference type="GO" id="GO:0004222">
    <property type="term" value="F:metalloendopeptidase activity"/>
    <property type="evidence" value="ECO:0007669"/>
    <property type="project" value="UniProtKB-UniRule"/>
</dbReference>
<evidence type="ECO:0000256" key="14">
    <source>
        <dbReference type="RuleBase" id="RU366077"/>
    </source>
</evidence>
<dbReference type="PANTHER" id="PTHR10942">
    <property type="entry name" value="LEISHMANOLYSIN-LIKE PEPTIDASE"/>
    <property type="match status" value="1"/>
</dbReference>